<dbReference type="GO" id="GO:0004386">
    <property type="term" value="F:helicase activity"/>
    <property type="evidence" value="ECO:0007669"/>
    <property type="project" value="UniProtKB-KW"/>
</dbReference>
<dbReference type="PANTHER" id="PTHR38567:SF1">
    <property type="entry name" value="DUF4291 DOMAIN-CONTAINING PROTEIN"/>
    <property type="match status" value="1"/>
</dbReference>
<dbReference type="Proteomes" id="UP001174934">
    <property type="component" value="Unassembled WGS sequence"/>
</dbReference>
<organism evidence="1 2">
    <name type="scientific">Bombardia bombarda</name>
    <dbReference type="NCBI Taxonomy" id="252184"/>
    <lineage>
        <taxon>Eukaryota</taxon>
        <taxon>Fungi</taxon>
        <taxon>Dikarya</taxon>
        <taxon>Ascomycota</taxon>
        <taxon>Pezizomycotina</taxon>
        <taxon>Sordariomycetes</taxon>
        <taxon>Sordariomycetidae</taxon>
        <taxon>Sordariales</taxon>
        <taxon>Lasiosphaeriaceae</taxon>
        <taxon>Bombardia</taxon>
    </lineage>
</organism>
<proteinExistence type="predicted"/>
<keyword evidence="1" id="KW-0547">Nucleotide-binding</keyword>
<evidence type="ECO:0000313" key="2">
    <source>
        <dbReference type="Proteomes" id="UP001174934"/>
    </source>
</evidence>
<dbReference type="Pfam" id="PF14124">
    <property type="entry name" value="DUF4291"/>
    <property type="match status" value="1"/>
</dbReference>
<evidence type="ECO:0000313" key="1">
    <source>
        <dbReference type="EMBL" id="KAK0636615.1"/>
    </source>
</evidence>
<accession>A0AA39XP72</accession>
<keyword evidence="2" id="KW-1185">Reference proteome</keyword>
<keyword evidence="1" id="KW-0347">Helicase</keyword>
<sequence>MQAQTQAQPPTPHKQIRALHDSTAITVYQAYSSTIASAAVAAQKLNASPAFRTGTRMTWIKPSWAWMLYRAGYSYKDARQERILALRMTRADFVRLLERGVLTTHAHVAGVAAGEAKVKEKTNDVKVQWDPERSVRLDKLDYRSIQIGIPAGLCERWVEEMIVSIEDVTERARELKRVLDERPEVTGEELVQMGLVPVERPFDVPEELQRALGMV</sequence>
<gene>
    <name evidence="1" type="ORF">B0T17DRAFT_481872</name>
</gene>
<name>A0AA39XP72_9PEZI</name>
<keyword evidence="1" id="KW-0067">ATP-binding</keyword>
<comment type="caution">
    <text evidence="1">The sequence shown here is derived from an EMBL/GenBank/DDBJ whole genome shotgun (WGS) entry which is preliminary data.</text>
</comment>
<dbReference type="AlphaFoldDB" id="A0AA39XP72"/>
<protein>
    <submittedName>
        <fullName evidence="1">ATP-dependent RNA helicase DHX8</fullName>
    </submittedName>
</protein>
<dbReference type="EMBL" id="JAULSR010000001">
    <property type="protein sequence ID" value="KAK0636615.1"/>
    <property type="molecule type" value="Genomic_DNA"/>
</dbReference>
<keyword evidence="1" id="KW-0378">Hydrolase</keyword>
<dbReference type="InterPro" id="IPR025633">
    <property type="entry name" value="DUF4291"/>
</dbReference>
<reference evidence="1" key="1">
    <citation type="submission" date="2023-06" db="EMBL/GenBank/DDBJ databases">
        <title>Genome-scale phylogeny and comparative genomics of the fungal order Sordariales.</title>
        <authorList>
            <consortium name="Lawrence Berkeley National Laboratory"/>
            <person name="Hensen N."/>
            <person name="Bonometti L."/>
            <person name="Westerberg I."/>
            <person name="Brannstrom I.O."/>
            <person name="Guillou S."/>
            <person name="Cros-Aarteil S."/>
            <person name="Calhoun S."/>
            <person name="Haridas S."/>
            <person name="Kuo A."/>
            <person name="Mondo S."/>
            <person name="Pangilinan J."/>
            <person name="Riley R."/>
            <person name="LaButti K."/>
            <person name="Andreopoulos B."/>
            <person name="Lipzen A."/>
            <person name="Chen C."/>
            <person name="Yanf M."/>
            <person name="Daum C."/>
            <person name="Ng V."/>
            <person name="Clum A."/>
            <person name="Steindorff A."/>
            <person name="Ohm R."/>
            <person name="Martin F."/>
            <person name="Silar P."/>
            <person name="Natvig D."/>
            <person name="Lalanne C."/>
            <person name="Gautier V."/>
            <person name="Ament-velasquez S.L."/>
            <person name="Kruys A."/>
            <person name="Hutchinson M.I."/>
            <person name="Powell A.J."/>
            <person name="Barry K."/>
            <person name="Miller A.N."/>
            <person name="Grigoriev I.V."/>
            <person name="Debuchy R."/>
            <person name="Gladieux P."/>
            <person name="Thoren M.H."/>
            <person name="Johannesson H."/>
        </authorList>
    </citation>
    <scope>NUCLEOTIDE SEQUENCE</scope>
    <source>
        <strain evidence="1">SMH3391-2</strain>
    </source>
</reference>
<dbReference type="PANTHER" id="PTHR38567">
    <property type="entry name" value="DUF4291 DOMAIN-CONTAINING PROTEIN"/>
    <property type="match status" value="1"/>
</dbReference>